<sequence length="563" mass="63704">MSSPLGQYSKSQTAGSQAGGSSAKTGQPLRRRRTRMLNEKKIADDEFMAAAIGDVEWLKQSIKDNGKQVNFDKNGLTAFHLAAIHGRLECLKLCIEKFNYDLNLPSSTGWRPVHLVISNQTGKRALNCLKYLLDKGADPSVANDDMITPVHQAASEGHVQCLKLLLEAGADINSKDCRGNTPLDLAKLWSHRKCGRILAAEIWHQEKDYVAKEMNQLQKVKMKQVLKELEDEEERHTAQEFYGQQAFKDWLATRNLEEKPVGPSPKHEYHYDDSARHPLSKPNSVVPNSKSHSLKSGKNEYGLSPSPVKDKIPPAFRRDPTYNTEYTEDFEDYDEEILDIEDGRKSCTSPPKLSPRSHRKKLTLIQHPSPWNISTKAKEGDYIPILKDEYPRDEFTLMPKTKPEQKYYDGKHAKPVNVTEENKTKKKTNSGKTRAIDLPQDVLDKVLSRDPSILERPILFKPKHVIDLPAKKKLDLEVKPKDEVSLHLCSDVTSILFKNSLKIPLSHSAKSSSSSSSENTDWRNQNFPRSMVANAMKQMSKANHFPKSNGQEYEINFGELQGI</sequence>
<dbReference type="Pfam" id="PF12796">
    <property type="entry name" value="Ank_2"/>
    <property type="match status" value="1"/>
</dbReference>
<dbReference type="GO" id="GO:0007080">
    <property type="term" value="P:mitotic metaphase chromosome alignment"/>
    <property type="evidence" value="ECO:0007669"/>
    <property type="project" value="TreeGrafter"/>
</dbReference>
<protein>
    <recommendedName>
        <fullName evidence="6">Ankyrin repeat domain-containing protein 53</fullName>
    </recommendedName>
</protein>
<dbReference type="Pfam" id="PF13637">
    <property type="entry name" value="Ank_4"/>
    <property type="match status" value="1"/>
</dbReference>
<dbReference type="PROSITE" id="PS50297">
    <property type="entry name" value="ANK_REP_REGION"/>
    <property type="match status" value="1"/>
</dbReference>
<evidence type="ECO:0000313" key="5">
    <source>
        <dbReference type="Proteomes" id="UP001347796"/>
    </source>
</evidence>
<feature type="compositionally biased region" description="Polar residues" evidence="3">
    <location>
        <begin position="281"/>
        <end position="296"/>
    </location>
</feature>
<feature type="region of interest" description="Disordered" evidence="3">
    <location>
        <begin position="258"/>
        <end position="321"/>
    </location>
</feature>
<reference evidence="4 5" key="1">
    <citation type="submission" date="2024-01" db="EMBL/GenBank/DDBJ databases">
        <title>The genome of the rayed Mediterranean limpet Patella caerulea (Linnaeus, 1758).</title>
        <authorList>
            <person name="Anh-Thu Weber A."/>
            <person name="Halstead-Nussloch G."/>
        </authorList>
    </citation>
    <scope>NUCLEOTIDE SEQUENCE [LARGE SCALE GENOMIC DNA]</scope>
    <source>
        <strain evidence="4">AATW-2023a</strain>
        <tissue evidence="4">Whole specimen</tissue>
    </source>
</reference>
<dbReference type="EMBL" id="JAZGQO010000006">
    <property type="protein sequence ID" value="KAK6185092.1"/>
    <property type="molecule type" value="Genomic_DNA"/>
</dbReference>
<keyword evidence="2" id="KW-0175">Coiled coil</keyword>
<dbReference type="Proteomes" id="UP001347796">
    <property type="component" value="Unassembled WGS sequence"/>
</dbReference>
<dbReference type="InterPro" id="IPR036770">
    <property type="entry name" value="Ankyrin_rpt-contain_sf"/>
</dbReference>
<dbReference type="InterPro" id="IPR042335">
    <property type="entry name" value="ANKRD53"/>
</dbReference>
<evidence type="ECO:0000256" key="1">
    <source>
        <dbReference type="PROSITE-ProRule" id="PRU00023"/>
    </source>
</evidence>
<dbReference type="GO" id="GO:0031116">
    <property type="term" value="P:positive regulation of microtubule polymerization"/>
    <property type="evidence" value="ECO:0007669"/>
    <property type="project" value="TreeGrafter"/>
</dbReference>
<dbReference type="PANTHER" id="PTHR24160">
    <property type="entry name" value="ANKYRIN REPEAT DOMAIN-CONTAINING PROTEIN 53"/>
    <property type="match status" value="1"/>
</dbReference>
<feature type="compositionally biased region" description="Basic and acidic residues" evidence="3">
    <location>
        <begin position="258"/>
        <end position="276"/>
    </location>
</feature>
<organism evidence="4 5">
    <name type="scientific">Patella caerulea</name>
    <name type="common">Rayed Mediterranean limpet</name>
    <dbReference type="NCBI Taxonomy" id="87958"/>
    <lineage>
        <taxon>Eukaryota</taxon>
        <taxon>Metazoa</taxon>
        <taxon>Spiralia</taxon>
        <taxon>Lophotrochozoa</taxon>
        <taxon>Mollusca</taxon>
        <taxon>Gastropoda</taxon>
        <taxon>Patellogastropoda</taxon>
        <taxon>Patelloidea</taxon>
        <taxon>Patellidae</taxon>
        <taxon>Patella</taxon>
    </lineage>
</organism>
<accession>A0AAN8JYV3</accession>
<dbReference type="SUPFAM" id="SSF48403">
    <property type="entry name" value="Ankyrin repeat"/>
    <property type="match status" value="1"/>
</dbReference>
<gene>
    <name evidence="4" type="ORF">SNE40_007406</name>
</gene>
<keyword evidence="1" id="KW-0040">ANK repeat</keyword>
<feature type="coiled-coil region" evidence="2">
    <location>
        <begin position="212"/>
        <end position="239"/>
    </location>
</feature>
<dbReference type="GO" id="GO:0060236">
    <property type="term" value="P:regulation of mitotic spindle organization"/>
    <property type="evidence" value="ECO:0007669"/>
    <property type="project" value="TreeGrafter"/>
</dbReference>
<dbReference type="PROSITE" id="PS50088">
    <property type="entry name" value="ANK_REPEAT"/>
    <property type="match status" value="2"/>
</dbReference>
<feature type="region of interest" description="Disordered" evidence="3">
    <location>
        <begin position="1"/>
        <end position="32"/>
    </location>
</feature>
<evidence type="ECO:0000313" key="4">
    <source>
        <dbReference type="EMBL" id="KAK6185092.1"/>
    </source>
</evidence>
<keyword evidence="5" id="KW-1185">Reference proteome</keyword>
<dbReference type="GO" id="GO:0000922">
    <property type="term" value="C:spindle pole"/>
    <property type="evidence" value="ECO:0007669"/>
    <property type="project" value="TreeGrafter"/>
</dbReference>
<dbReference type="PRINTS" id="PR01415">
    <property type="entry name" value="ANKYRIN"/>
</dbReference>
<feature type="repeat" description="ANK" evidence="1">
    <location>
        <begin position="145"/>
        <end position="177"/>
    </location>
</feature>
<dbReference type="GO" id="GO:1902412">
    <property type="term" value="P:regulation of mitotic cytokinesis"/>
    <property type="evidence" value="ECO:0007669"/>
    <property type="project" value="InterPro"/>
</dbReference>
<comment type="caution">
    <text evidence="4">The sequence shown here is derived from an EMBL/GenBank/DDBJ whole genome shotgun (WGS) entry which is preliminary data.</text>
</comment>
<name>A0AAN8JYV3_PATCE</name>
<feature type="compositionally biased region" description="Low complexity" evidence="3">
    <location>
        <begin position="9"/>
        <end position="27"/>
    </location>
</feature>
<feature type="compositionally biased region" description="Basic and acidic residues" evidence="3">
    <location>
        <begin position="308"/>
        <end position="320"/>
    </location>
</feature>
<dbReference type="SMART" id="SM00248">
    <property type="entry name" value="ANK"/>
    <property type="match status" value="3"/>
</dbReference>
<dbReference type="InterPro" id="IPR002110">
    <property type="entry name" value="Ankyrin_rpt"/>
</dbReference>
<dbReference type="PANTHER" id="PTHR24160:SF1">
    <property type="entry name" value="ANKYRIN REPEAT DOMAIN-CONTAINING PROTEIN 53"/>
    <property type="match status" value="1"/>
</dbReference>
<evidence type="ECO:0000256" key="3">
    <source>
        <dbReference type="SAM" id="MobiDB-lite"/>
    </source>
</evidence>
<proteinExistence type="predicted"/>
<evidence type="ECO:0008006" key="6">
    <source>
        <dbReference type="Google" id="ProtNLM"/>
    </source>
</evidence>
<feature type="repeat" description="ANK" evidence="1">
    <location>
        <begin position="108"/>
        <end position="144"/>
    </location>
</feature>
<dbReference type="Gene3D" id="1.25.40.20">
    <property type="entry name" value="Ankyrin repeat-containing domain"/>
    <property type="match status" value="2"/>
</dbReference>
<dbReference type="AlphaFoldDB" id="A0AAN8JYV3"/>
<evidence type="ECO:0000256" key="2">
    <source>
        <dbReference type="SAM" id="Coils"/>
    </source>
</evidence>